<evidence type="ECO:0000313" key="2">
    <source>
        <dbReference type="EMBL" id="MBP1999019.1"/>
    </source>
</evidence>
<dbReference type="PANTHER" id="PTHR37812">
    <property type="entry name" value="MU-LIKE PROPHAGE FLUMU PROTEIN C"/>
    <property type="match status" value="1"/>
</dbReference>
<dbReference type="EMBL" id="JAGGLD010000001">
    <property type="protein sequence ID" value="MBP1999019.1"/>
    <property type="molecule type" value="Genomic_DNA"/>
</dbReference>
<evidence type="ECO:0000259" key="1">
    <source>
        <dbReference type="Pfam" id="PF08765"/>
    </source>
</evidence>
<keyword evidence="3" id="KW-1185">Reference proteome</keyword>
<dbReference type="Proteomes" id="UP001519288">
    <property type="component" value="Unassembled WGS sequence"/>
</dbReference>
<dbReference type="InterPro" id="IPR049739">
    <property type="entry name" value="YraL-like"/>
</dbReference>
<dbReference type="Gene3D" id="1.10.10.60">
    <property type="entry name" value="Homeodomain-like"/>
    <property type="match status" value="1"/>
</dbReference>
<reference evidence="2 3" key="1">
    <citation type="submission" date="2021-03" db="EMBL/GenBank/DDBJ databases">
        <title>Genomic Encyclopedia of Type Strains, Phase IV (KMG-IV): sequencing the most valuable type-strain genomes for metagenomic binning, comparative biology and taxonomic classification.</title>
        <authorList>
            <person name="Goeker M."/>
        </authorList>
    </citation>
    <scope>NUCLEOTIDE SEQUENCE [LARGE SCALE GENOMIC DNA]</scope>
    <source>
        <strain evidence="2 3">DSM 26806</strain>
    </source>
</reference>
<proteinExistence type="predicted"/>
<dbReference type="InterPro" id="IPR014875">
    <property type="entry name" value="Mor_transcription_activator"/>
</dbReference>
<evidence type="ECO:0000313" key="3">
    <source>
        <dbReference type="Proteomes" id="UP001519288"/>
    </source>
</evidence>
<comment type="caution">
    <text evidence="2">The sequence shown here is derived from an EMBL/GenBank/DDBJ whole genome shotgun (WGS) entry which is preliminary data.</text>
</comment>
<dbReference type="NCBIfam" id="NF040785">
    <property type="entry name" value="CD3324_fam"/>
    <property type="match status" value="1"/>
</dbReference>
<sequence>MNYRNGKDVLPPRLLKELQHYIQGELVYVPKLDTKRAPWGEVSGSRKLIARRNEEIYHAYCGGHSAPELAASYHLSIDSIRKIITKLRSEARRRECSTSQVAYGPAHSPT</sequence>
<dbReference type="RefSeq" id="WP_209858149.1">
    <property type="nucleotide sequence ID" value="NZ_JAGGLD010000001.1"/>
</dbReference>
<protein>
    <submittedName>
        <fullName evidence="2">Mor family transcriptional regulator</fullName>
    </submittedName>
</protein>
<gene>
    <name evidence="2" type="ORF">J2Z69_000038</name>
</gene>
<organism evidence="2 3">
    <name type="scientific">Paenibacillus shirakamiensis</name>
    <dbReference type="NCBI Taxonomy" id="1265935"/>
    <lineage>
        <taxon>Bacteria</taxon>
        <taxon>Bacillati</taxon>
        <taxon>Bacillota</taxon>
        <taxon>Bacilli</taxon>
        <taxon>Bacillales</taxon>
        <taxon>Paenibacillaceae</taxon>
        <taxon>Paenibacillus</taxon>
    </lineage>
</organism>
<dbReference type="InterPro" id="IPR052411">
    <property type="entry name" value="c-mor_Regulatory_Protein"/>
</dbReference>
<name>A0ABS4JEJ8_9BACL</name>
<dbReference type="Pfam" id="PF08765">
    <property type="entry name" value="Mor"/>
    <property type="match status" value="1"/>
</dbReference>
<accession>A0ABS4JEJ8</accession>
<dbReference type="PANTHER" id="PTHR37812:SF1">
    <property type="entry name" value="MU-LIKE PROPHAGE FLUMU PROTEIN C"/>
    <property type="match status" value="1"/>
</dbReference>
<dbReference type="SUPFAM" id="SSF46689">
    <property type="entry name" value="Homeodomain-like"/>
    <property type="match status" value="1"/>
</dbReference>
<dbReference type="InterPro" id="IPR009057">
    <property type="entry name" value="Homeodomain-like_sf"/>
</dbReference>
<feature type="domain" description="Mor transcription activator" evidence="1">
    <location>
        <begin position="46"/>
        <end position="94"/>
    </location>
</feature>